<proteinExistence type="predicted"/>
<protein>
    <submittedName>
        <fullName evidence="1">Copper chaperone</fullName>
    </submittedName>
</protein>
<evidence type="ECO:0000313" key="1">
    <source>
        <dbReference type="EMBL" id="TDE09397.1"/>
    </source>
</evidence>
<dbReference type="Gene3D" id="3.30.70.100">
    <property type="match status" value="1"/>
</dbReference>
<reference evidence="1 2" key="1">
    <citation type="submission" date="2019-03" db="EMBL/GenBank/DDBJ databases">
        <title>Dyadobacter AR-3-6 sp. nov., isolated from arctic soil.</title>
        <authorList>
            <person name="Chaudhary D.K."/>
        </authorList>
    </citation>
    <scope>NUCLEOTIDE SEQUENCE [LARGE SCALE GENOMIC DNA]</scope>
    <source>
        <strain evidence="1 2">AR-3-6</strain>
    </source>
</reference>
<dbReference type="RefSeq" id="WP_131962164.1">
    <property type="nucleotide sequence ID" value="NZ_SMFL01000020.1"/>
</dbReference>
<dbReference type="AlphaFoldDB" id="A0A4R5D9H0"/>
<dbReference type="SUPFAM" id="SSF55008">
    <property type="entry name" value="HMA, heavy metal-associated domain"/>
    <property type="match status" value="1"/>
</dbReference>
<dbReference type="OrthoDB" id="677920at2"/>
<gene>
    <name evidence="1" type="ORF">E0F88_30725</name>
</gene>
<dbReference type="Proteomes" id="UP000294850">
    <property type="component" value="Unassembled WGS sequence"/>
</dbReference>
<sequence>METLKFKTNIKCGGCVAQVTPGLNESAGTGNWEVDINNPEKILTVTVDGNEDNIISAVKGAGFAIEKVN</sequence>
<dbReference type="EMBL" id="SMFL01000020">
    <property type="protein sequence ID" value="TDE09397.1"/>
    <property type="molecule type" value="Genomic_DNA"/>
</dbReference>
<dbReference type="GO" id="GO:0046872">
    <property type="term" value="F:metal ion binding"/>
    <property type="evidence" value="ECO:0007669"/>
    <property type="project" value="InterPro"/>
</dbReference>
<organism evidence="1 2">
    <name type="scientific">Dyadobacter psychrotolerans</name>
    <dbReference type="NCBI Taxonomy" id="2541721"/>
    <lineage>
        <taxon>Bacteria</taxon>
        <taxon>Pseudomonadati</taxon>
        <taxon>Bacteroidota</taxon>
        <taxon>Cytophagia</taxon>
        <taxon>Cytophagales</taxon>
        <taxon>Spirosomataceae</taxon>
        <taxon>Dyadobacter</taxon>
    </lineage>
</organism>
<accession>A0A4R5D9H0</accession>
<dbReference type="InterPro" id="IPR036163">
    <property type="entry name" value="HMA_dom_sf"/>
</dbReference>
<name>A0A4R5D9H0_9BACT</name>
<comment type="caution">
    <text evidence="1">The sequence shown here is derived from an EMBL/GenBank/DDBJ whole genome shotgun (WGS) entry which is preliminary data.</text>
</comment>
<keyword evidence="2" id="KW-1185">Reference proteome</keyword>
<evidence type="ECO:0000313" key="2">
    <source>
        <dbReference type="Proteomes" id="UP000294850"/>
    </source>
</evidence>